<dbReference type="SUPFAM" id="SSF51197">
    <property type="entry name" value="Clavaminate synthase-like"/>
    <property type="match status" value="1"/>
</dbReference>
<dbReference type="AlphaFoldDB" id="A0A382PE38"/>
<protein>
    <recommendedName>
        <fullName evidence="2">Phytanoyl-CoA dioxygenase family protein</fullName>
    </recommendedName>
</protein>
<proteinExistence type="predicted"/>
<organism evidence="1">
    <name type="scientific">marine metagenome</name>
    <dbReference type="NCBI Taxonomy" id="408172"/>
    <lineage>
        <taxon>unclassified sequences</taxon>
        <taxon>metagenomes</taxon>
        <taxon>ecological metagenomes</taxon>
    </lineage>
</organism>
<name>A0A382PE38_9ZZZZ</name>
<evidence type="ECO:0000313" key="1">
    <source>
        <dbReference type="EMBL" id="SVC70988.1"/>
    </source>
</evidence>
<accession>A0A382PE38</accession>
<reference evidence="1" key="1">
    <citation type="submission" date="2018-05" db="EMBL/GenBank/DDBJ databases">
        <authorList>
            <person name="Lanie J.A."/>
            <person name="Ng W.-L."/>
            <person name="Kazmierczak K.M."/>
            <person name="Andrzejewski T.M."/>
            <person name="Davidsen T.M."/>
            <person name="Wayne K.J."/>
            <person name="Tettelin H."/>
            <person name="Glass J.I."/>
            <person name="Rusch D."/>
            <person name="Podicherti R."/>
            <person name="Tsui H.-C.T."/>
            <person name="Winkler M.E."/>
        </authorList>
    </citation>
    <scope>NUCLEOTIDE SEQUENCE</scope>
</reference>
<dbReference type="Gene3D" id="2.60.120.620">
    <property type="entry name" value="q2cbj1_9rhob like domain"/>
    <property type="match status" value="1"/>
</dbReference>
<gene>
    <name evidence="1" type="ORF">METZ01_LOCUS323842</name>
</gene>
<sequence length="75" mass="8367">MFYPGSYVDGTYNSEFNSAEIPEGVTNFNPKSGDVVAISELVVHGALSYQAKDRDRRFLIVRYCSQHITPSNPLP</sequence>
<feature type="non-terminal residue" evidence="1">
    <location>
        <position position="75"/>
    </location>
</feature>
<dbReference type="EMBL" id="UINC01106371">
    <property type="protein sequence ID" value="SVC70988.1"/>
    <property type="molecule type" value="Genomic_DNA"/>
</dbReference>
<evidence type="ECO:0008006" key="2">
    <source>
        <dbReference type="Google" id="ProtNLM"/>
    </source>
</evidence>